<accession>A0A1G2IB94</accession>
<protein>
    <submittedName>
        <fullName evidence="1">Uncharacterized protein</fullName>
    </submittedName>
</protein>
<dbReference type="AlphaFoldDB" id="A0A1G2IB94"/>
<dbReference type="EMBL" id="MHOZ01000056">
    <property type="protein sequence ID" value="OGZ71418.1"/>
    <property type="molecule type" value="Genomic_DNA"/>
</dbReference>
<proteinExistence type="predicted"/>
<sequence>MKTSEKVLIALVAVFVLASAYLLTQYVLAKTQLREVNKIVKAQQINDKIVFFTQLFIDKVLSGQTDVSFEDRLQLENAVRELNDQEIFDQWQKFVKGGTEQEGQQNLTKLLKLLVIKIYY</sequence>
<reference evidence="1 2" key="1">
    <citation type="journal article" date="2016" name="Nat. Commun.">
        <title>Thousands of microbial genomes shed light on interconnected biogeochemical processes in an aquifer system.</title>
        <authorList>
            <person name="Anantharaman K."/>
            <person name="Brown C.T."/>
            <person name="Hug L.A."/>
            <person name="Sharon I."/>
            <person name="Castelle C.J."/>
            <person name="Probst A.J."/>
            <person name="Thomas B.C."/>
            <person name="Singh A."/>
            <person name="Wilkins M.J."/>
            <person name="Karaoz U."/>
            <person name="Brodie E.L."/>
            <person name="Williams K.H."/>
            <person name="Hubbard S.S."/>
            <person name="Banfield J.F."/>
        </authorList>
    </citation>
    <scope>NUCLEOTIDE SEQUENCE [LARGE SCALE GENOMIC DNA]</scope>
</reference>
<gene>
    <name evidence="1" type="ORF">A2998_02760</name>
</gene>
<organism evidence="1 2">
    <name type="scientific">Candidatus Staskawiczbacteria bacterium RIFCSPLOWO2_01_FULL_37_25b</name>
    <dbReference type="NCBI Taxonomy" id="1802213"/>
    <lineage>
        <taxon>Bacteria</taxon>
        <taxon>Candidatus Staskawicziibacteriota</taxon>
    </lineage>
</organism>
<name>A0A1G2IB94_9BACT</name>
<dbReference type="Proteomes" id="UP000178826">
    <property type="component" value="Unassembled WGS sequence"/>
</dbReference>
<evidence type="ECO:0000313" key="2">
    <source>
        <dbReference type="Proteomes" id="UP000178826"/>
    </source>
</evidence>
<evidence type="ECO:0000313" key="1">
    <source>
        <dbReference type="EMBL" id="OGZ71418.1"/>
    </source>
</evidence>
<comment type="caution">
    <text evidence="1">The sequence shown here is derived from an EMBL/GenBank/DDBJ whole genome shotgun (WGS) entry which is preliminary data.</text>
</comment>